<protein>
    <recommendedName>
        <fullName evidence="7">Centromere protein S</fullName>
    </recommendedName>
</protein>
<evidence type="ECO:0000256" key="3">
    <source>
        <dbReference type="ARBA" id="ARBA00023125"/>
    </source>
</evidence>
<reference evidence="5" key="1">
    <citation type="submission" date="2021-12" db="EMBL/GenBank/DDBJ databases">
        <title>Prjna785345.</title>
        <authorList>
            <person name="Rujirawat T."/>
            <person name="Krajaejun T."/>
        </authorList>
    </citation>
    <scope>NUCLEOTIDE SEQUENCE</scope>
    <source>
        <strain evidence="5">Pi057C3</strain>
    </source>
</reference>
<dbReference type="PANTHER" id="PTHR22980:SF0">
    <property type="entry name" value="CENTROMERE PROTEIN S"/>
    <property type="match status" value="1"/>
</dbReference>
<keyword evidence="3" id="KW-0238">DNA-binding</keyword>
<evidence type="ECO:0000256" key="2">
    <source>
        <dbReference type="ARBA" id="ARBA00022763"/>
    </source>
</evidence>
<comment type="similarity">
    <text evidence="1">Belongs to the TAF9 family. CENP-S/MHF1 subfamily.</text>
</comment>
<dbReference type="PANTHER" id="PTHR22980">
    <property type="entry name" value="CORTISTATIN"/>
    <property type="match status" value="1"/>
</dbReference>
<accession>A0AAD5LZJ7</accession>
<dbReference type="Pfam" id="PF15630">
    <property type="entry name" value="CENP-S"/>
    <property type="match status" value="1"/>
</dbReference>
<comment type="caution">
    <text evidence="5">The sequence shown here is derived from an EMBL/GenBank/DDBJ whole genome shotgun (WGS) entry which is preliminary data.</text>
</comment>
<dbReference type="SUPFAM" id="SSF47113">
    <property type="entry name" value="Histone-fold"/>
    <property type="match status" value="1"/>
</dbReference>
<organism evidence="5 6">
    <name type="scientific">Pythium insidiosum</name>
    <name type="common">Pythiosis disease agent</name>
    <dbReference type="NCBI Taxonomy" id="114742"/>
    <lineage>
        <taxon>Eukaryota</taxon>
        <taxon>Sar</taxon>
        <taxon>Stramenopiles</taxon>
        <taxon>Oomycota</taxon>
        <taxon>Peronosporomycetes</taxon>
        <taxon>Pythiales</taxon>
        <taxon>Pythiaceae</taxon>
        <taxon>Pythium</taxon>
    </lineage>
</organism>
<sequence length="126" mass="14541">MERSLDRHDDDELRQSLLYAVGSICEERTQQQLAEQSDGGRIQRARPVPSKETLALLAELARKEMEVMATELQHFAHHANRRVIKPEDVLLLARKDATLTRNLQRFQRENLSTGAAKKRRRAVLED</sequence>
<dbReference type="Gene3D" id="1.10.20.10">
    <property type="entry name" value="Histone, subunit A"/>
    <property type="match status" value="1"/>
</dbReference>
<dbReference type="GO" id="GO:0046982">
    <property type="term" value="F:protein heterodimerization activity"/>
    <property type="evidence" value="ECO:0007669"/>
    <property type="project" value="InterPro"/>
</dbReference>
<name>A0AAD5LZJ7_PYTIN</name>
<dbReference type="GO" id="GO:0000712">
    <property type="term" value="P:resolution of meiotic recombination intermediates"/>
    <property type="evidence" value="ECO:0007669"/>
    <property type="project" value="TreeGrafter"/>
</dbReference>
<dbReference type="CDD" id="cd22919">
    <property type="entry name" value="HFD_CENP-S"/>
    <property type="match status" value="1"/>
</dbReference>
<evidence type="ECO:0008006" key="7">
    <source>
        <dbReference type="Google" id="ProtNLM"/>
    </source>
</evidence>
<dbReference type="InterPro" id="IPR009072">
    <property type="entry name" value="Histone-fold"/>
</dbReference>
<dbReference type="GO" id="GO:0003682">
    <property type="term" value="F:chromatin binding"/>
    <property type="evidence" value="ECO:0007669"/>
    <property type="project" value="TreeGrafter"/>
</dbReference>
<dbReference type="GO" id="GO:0006281">
    <property type="term" value="P:DNA repair"/>
    <property type="evidence" value="ECO:0007669"/>
    <property type="project" value="UniProtKB-KW"/>
</dbReference>
<dbReference type="InterPro" id="IPR029003">
    <property type="entry name" value="CENP-S/Mhf1"/>
</dbReference>
<keyword evidence="2" id="KW-0227">DNA damage</keyword>
<dbReference type="GO" id="GO:0003677">
    <property type="term" value="F:DNA binding"/>
    <property type="evidence" value="ECO:0007669"/>
    <property type="project" value="UniProtKB-KW"/>
</dbReference>
<evidence type="ECO:0000256" key="1">
    <source>
        <dbReference type="ARBA" id="ARBA00006612"/>
    </source>
</evidence>
<dbReference type="EMBL" id="JAKCXM010000268">
    <property type="protein sequence ID" value="KAJ0397076.1"/>
    <property type="molecule type" value="Genomic_DNA"/>
</dbReference>
<dbReference type="GO" id="GO:0031297">
    <property type="term" value="P:replication fork processing"/>
    <property type="evidence" value="ECO:0007669"/>
    <property type="project" value="TreeGrafter"/>
</dbReference>
<evidence type="ECO:0000256" key="4">
    <source>
        <dbReference type="ARBA" id="ARBA00023204"/>
    </source>
</evidence>
<evidence type="ECO:0000313" key="6">
    <source>
        <dbReference type="Proteomes" id="UP001209570"/>
    </source>
</evidence>
<keyword evidence="6" id="KW-1185">Reference proteome</keyword>
<evidence type="ECO:0000313" key="5">
    <source>
        <dbReference type="EMBL" id="KAJ0397076.1"/>
    </source>
</evidence>
<proteinExistence type="inferred from homology"/>
<dbReference type="AlphaFoldDB" id="A0AAD5LZJ7"/>
<dbReference type="GO" id="GO:0071821">
    <property type="term" value="C:FANCM-MHF complex"/>
    <property type="evidence" value="ECO:0007669"/>
    <property type="project" value="InterPro"/>
</dbReference>
<keyword evidence="4" id="KW-0234">DNA repair</keyword>
<dbReference type="Proteomes" id="UP001209570">
    <property type="component" value="Unassembled WGS sequence"/>
</dbReference>
<gene>
    <name evidence="5" type="ORF">P43SY_005307</name>
</gene>